<name>A0ABP9D6M4_9BACT</name>
<organism evidence="2 3">
    <name type="scientific">Algivirga pacifica</name>
    <dbReference type="NCBI Taxonomy" id="1162670"/>
    <lineage>
        <taxon>Bacteria</taxon>
        <taxon>Pseudomonadati</taxon>
        <taxon>Bacteroidota</taxon>
        <taxon>Cytophagia</taxon>
        <taxon>Cytophagales</taxon>
        <taxon>Flammeovirgaceae</taxon>
        <taxon>Algivirga</taxon>
    </lineage>
</organism>
<protein>
    <submittedName>
        <fullName evidence="2">DUF4301 family protein</fullName>
    </submittedName>
</protein>
<dbReference type="EMBL" id="BAABJX010000022">
    <property type="protein sequence ID" value="GAA4830390.1"/>
    <property type="molecule type" value="Genomic_DNA"/>
</dbReference>
<dbReference type="InterPro" id="IPR025393">
    <property type="entry name" value="DUF4301"/>
</dbReference>
<sequence length="533" mass="60879">MIDTMILSERDKALLKNKGITKETLDAQIKNFQKGFPPMAVVKAAVTTDGILQVSETDKIPYEIKFEECIEGKKLVKFVPASGAATRMFKVAYEFLRKHRGTEVGTDTFQASGDDLDVLELFDGIKKSAFYNDLQELMIRKGKDLDALVEKRAYVEMLEALLENDGMEYGSLPKGLLKFHKYGDEEMRTPVEEHLVEGAMYARDCKGHVNIHFTVSPEHQRKFEYHINRIREKYERRFRTQYNISFSQQKPSTDTVAVDMDNNLFRKEDDELLFRPGGHGALLENVNDLDADIIFIKNIDNVQPDRLKPSLEFNKKVLGGVLLEAQENIFAFLHALDEVQSEEELTSLLDEIENFYNENLCTIFPEDYVSKSLSDKKDYVIGKLNRPIRVCGMVENEGEPGGGPFWAKNSDGSVSLQIVESAQLDEENEQVKEIIQQSTHFNPVDIVCAVRDYEGNKFDLLKYRDPNTGFIAIKSRNGLEVKSQELPGLWNGSMSDWNTLFVEVPANTFSPVKKVNDLLRREHMTKDQLMRSI</sequence>
<evidence type="ECO:0000313" key="2">
    <source>
        <dbReference type="EMBL" id="GAA4830390.1"/>
    </source>
</evidence>
<accession>A0ABP9D6M4</accession>
<evidence type="ECO:0000313" key="3">
    <source>
        <dbReference type="Proteomes" id="UP001500298"/>
    </source>
</evidence>
<feature type="domain" description="DUF4301" evidence="1">
    <location>
        <begin position="9"/>
        <end position="523"/>
    </location>
</feature>
<reference evidence="3" key="1">
    <citation type="journal article" date="2019" name="Int. J. Syst. Evol. Microbiol.">
        <title>The Global Catalogue of Microorganisms (GCM) 10K type strain sequencing project: providing services to taxonomists for standard genome sequencing and annotation.</title>
        <authorList>
            <consortium name="The Broad Institute Genomics Platform"/>
            <consortium name="The Broad Institute Genome Sequencing Center for Infectious Disease"/>
            <person name="Wu L."/>
            <person name="Ma J."/>
        </authorList>
    </citation>
    <scope>NUCLEOTIDE SEQUENCE [LARGE SCALE GENOMIC DNA]</scope>
    <source>
        <strain evidence="3">JCM 18326</strain>
    </source>
</reference>
<dbReference type="Pfam" id="PF14134">
    <property type="entry name" value="DUF4301"/>
    <property type="match status" value="1"/>
</dbReference>
<gene>
    <name evidence="2" type="ORF">GCM10023331_14550</name>
</gene>
<evidence type="ECO:0000259" key="1">
    <source>
        <dbReference type="Pfam" id="PF14134"/>
    </source>
</evidence>
<dbReference type="InterPro" id="IPR029044">
    <property type="entry name" value="Nucleotide-diphossugar_trans"/>
</dbReference>
<comment type="caution">
    <text evidence="2">The sequence shown here is derived from an EMBL/GenBank/DDBJ whole genome shotgun (WGS) entry which is preliminary data.</text>
</comment>
<keyword evidence="3" id="KW-1185">Reference proteome</keyword>
<dbReference type="SUPFAM" id="SSF53448">
    <property type="entry name" value="Nucleotide-diphospho-sugar transferases"/>
    <property type="match status" value="1"/>
</dbReference>
<dbReference type="Proteomes" id="UP001500298">
    <property type="component" value="Unassembled WGS sequence"/>
</dbReference>
<dbReference type="RefSeq" id="WP_345370513.1">
    <property type="nucleotide sequence ID" value="NZ_BAABJX010000022.1"/>
</dbReference>
<proteinExistence type="predicted"/>